<accession>A0A1M4SHT6</accession>
<dbReference type="Gene3D" id="3.20.20.80">
    <property type="entry name" value="Glycosidases"/>
    <property type="match status" value="1"/>
</dbReference>
<reference evidence="11" key="1">
    <citation type="submission" date="2016-11" db="EMBL/GenBank/DDBJ databases">
        <authorList>
            <person name="Varghese N."/>
            <person name="Submissions S."/>
        </authorList>
    </citation>
    <scope>NUCLEOTIDE SEQUENCE [LARGE SCALE GENOMIC DNA]</scope>
    <source>
        <strain evidence="11">DSM 27370</strain>
    </source>
</reference>
<organism evidence="10 11">
    <name type="scientific">Dysgonomonas macrotermitis</name>
    <dbReference type="NCBI Taxonomy" id="1346286"/>
    <lineage>
        <taxon>Bacteria</taxon>
        <taxon>Pseudomonadati</taxon>
        <taxon>Bacteroidota</taxon>
        <taxon>Bacteroidia</taxon>
        <taxon>Bacteroidales</taxon>
        <taxon>Dysgonomonadaceae</taxon>
        <taxon>Dysgonomonas</taxon>
    </lineage>
</organism>
<evidence type="ECO:0000256" key="4">
    <source>
        <dbReference type="ARBA" id="ARBA00012670"/>
    </source>
</evidence>
<proteinExistence type="inferred from homology"/>
<keyword evidence="7" id="KW-0326">Glycosidase</keyword>
<dbReference type="STRING" id="1346286.SAMN05444362_10166"/>
<dbReference type="InterPro" id="IPR017853">
    <property type="entry name" value="GH"/>
</dbReference>
<evidence type="ECO:0000256" key="7">
    <source>
        <dbReference type="ARBA" id="ARBA00023295"/>
    </source>
</evidence>
<keyword evidence="6" id="KW-0119">Carbohydrate metabolism</keyword>
<dbReference type="SUPFAM" id="SSF51445">
    <property type="entry name" value="(Trans)glycosidases"/>
    <property type="match status" value="1"/>
</dbReference>
<keyword evidence="8" id="KW-0732">Signal</keyword>
<feature type="domain" description="Alpha-L-arabinofuranosidase C-terminal" evidence="9">
    <location>
        <begin position="316"/>
        <end position="507"/>
    </location>
</feature>
<dbReference type="InterPro" id="IPR013780">
    <property type="entry name" value="Glyco_hydro_b"/>
</dbReference>
<evidence type="ECO:0000256" key="8">
    <source>
        <dbReference type="SAM" id="SignalP"/>
    </source>
</evidence>
<dbReference type="GO" id="GO:0046373">
    <property type="term" value="P:L-arabinose metabolic process"/>
    <property type="evidence" value="ECO:0007669"/>
    <property type="project" value="InterPro"/>
</dbReference>
<dbReference type="OrthoDB" id="9758333at2"/>
<evidence type="ECO:0000256" key="6">
    <source>
        <dbReference type="ARBA" id="ARBA00023277"/>
    </source>
</evidence>
<dbReference type="InterPro" id="IPR055235">
    <property type="entry name" value="ASD1_cat"/>
</dbReference>
<comment type="subunit">
    <text evidence="3">Homohexamer; trimer of dimers.</text>
</comment>
<dbReference type="EC" id="3.2.1.55" evidence="4"/>
<dbReference type="Proteomes" id="UP000184480">
    <property type="component" value="Unassembled WGS sequence"/>
</dbReference>
<evidence type="ECO:0000256" key="3">
    <source>
        <dbReference type="ARBA" id="ARBA00011165"/>
    </source>
</evidence>
<comment type="catalytic activity">
    <reaction evidence="1">
        <text>Hydrolysis of terminal non-reducing alpha-L-arabinofuranoside residues in alpha-L-arabinosides.</text>
        <dbReference type="EC" id="3.2.1.55"/>
    </reaction>
</comment>
<gene>
    <name evidence="10" type="ORF">SAMN05444362_10166</name>
</gene>
<dbReference type="EMBL" id="FQUC01000001">
    <property type="protein sequence ID" value="SHE31722.1"/>
    <property type="molecule type" value="Genomic_DNA"/>
</dbReference>
<feature type="chain" id="PRO_5013268260" description="non-reducing end alpha-L-arabinofuranosidase" evidence="8">
    <location>
        <begin position="22"/>
        <end position="514"/>
    </location>
</feature>
<dbReference type="SUPFAM" id="SSF51011">
    <property type="entry name" value="Glycosyl hydrolase domain"/>
    <property type="match status" value="1"/>
</dbReference>
<dbReference type="InterPro" id="IPR010720">
    <property type="entry name" value="Alpha-L-AF_C"/>
</dbReference>
<dbReference type="GO" id="GO:0000272">
    <property type="term" value="P:polysaccharide catabolic process"/>
    <property type="evidence" value="ECO:0007669"/>
    <property type="project" value="TreeGrafter"/>
</dbReference>
<evidence type="ECO:0000313" key="11">
    <source>
        <dbReference type="Proteomes" id="UP000184480"/>
    </source>
</evidence>
<dbReference type="RefSeq" id="WP_082141836.1">
    <property type="nucleotide sequence ID" value="NZ_BBXL01000001.1"/>
</dbReference>
<feature type="signal peptide" evidence="8">
    <location>
        <begin position="1"/>
        <end position="21"/>
    </location>
</feature>
<dbReference type="SMART" id="SM00813">
    <property type="entry name" value="Alpha-L-AF_C"/>
    <property type="match status" value="1"/>
</dbReference>
<name>A0A1M4SHT6_9BACT</name>
<dbReference type="PANTHER" id="PTHR43576">
    <property type="entry name" value="ALPHA-L-ARABINOFURANOSIDASE C-RELATED"/>
    <property type="match status" value="1"/>
</dbReference>
<dbReference type="GO" id="GO:0046556">
    <property type="term" value="F:alpha-L-arabinofuranosidase activity"/>
    <property type="evidence" value="ECO:0007669"/>
    <property type="project" value="UniProtKB-EC"/>
</dbReference>
<dbReference type="PANTHER" id="PTHR43576:SF2">
    <property type="entry name" value="INTRACELLULAR EXO-ALPHA-L-ARABINOFURANOSIDASE 2"/>
    <property type="match status" value="1"/>
</dbReference>
<keyword evidence="5" id="KW-0378">Hydrolase</keyword>
<protein>
    <recommendedName>
        <fullName evidence="4">non-reducing end alpha-L-arabinofuranosidase</fullName>
        <ecNumber evidence="4">3.2.1.55</ecNumber>
    </recommendedName>
</protein>
<dbReference type="AlphaFoldDB" id="A0A1M4SHT6"/>
<dbReference type="Gene3D" id="2.60.40.1180">
    <property type="entry name" value="Golgi alpha-mannosidase II"/>
    <property type="match status" value="1"/>
</dbReference>
<sequence>MKKPLSICLSLFIGASLTAQQKTTVVVNADLGQYQIDRNIYGHFSEHLGRSIYDGLWVGENSHIPNVKGVRKDIIDALKHIKIPNLRWPGGCFADEYHWMDGIGPKEQRAKMVNTNWGGVVEDNSFGTHEFLNLCEELGTEPYICGNVGSGSVEEMSKWVEYITFDGQSPMSELRKKNGREKPWSVKFWGVGNENWGCGGNMSAEAYAEHYRRYATYCKNYGENQLYKIVGGPNVDDYHWMTAMMKNIPQHMISGVSLHNYSFTHRWEDKGNATGFTEDEYFSLLENGLRMDELIKRHSSIMDIYDPAKRVGLIVDEWGAWYNVEKGTNPGFLYQQNTLRDAILASLILNIFHDHADRVKMANIAQLVNVLQALFLTEGDKMLLTPTYHVFDMYKVHQDATMLPTTISTGIYERMNRNINTISVSSSKDKNGKVHISFVNVDPNNDTEIECDIRGIDNPKLLSANIITAPKTDSFNTFENKDAVALKNFSGATVKGGKISFKIPSKSLVTIELN</sequence>
<keyword evidence="11" id="KW-1185">Reference proteome</keyword>
<evidence type="ECO:0000256" key="2">
    <source>
        <dbReference type="ARBA" id="ARBA00007186"/>
    </source>
</evidence>
<evidence type="ECO:0000256" key="1">
    <source>
        <dbReference type="ARBA" id="ARBA00001462"/>
    </source>
</evidence>
<comment type="similarity">
    <text evidence="2">Belongs to the glycosyl hydrolase 51 family.</text>
</comment>
<evidence type="ECO:0000313" key="10">
    <source>
        <dbReference type="EMBL" id="SHE31722.1"/>
    </source>
</evidence>
<evidence type="ECO:0000256" key="5">
    <source>
        <dbReference type="ARBA" id="ARBA00022801"/>
    </source>
</evidence>
<evidence type="ECO:0000259" key="9">
    <source>
        <dbReference type="SMART" id="SM00813"/>
    </source>
</evidence>
<dbReference type="Pfam" id="PF06964">
    <property type="entry name" value="Alpha-L-AF_C"/>
    <property type="match status" value="1"/>
</dbReference>
<dbReference type="Pfam" id="PF22848">
    <property type="entry name" value="ASD1_dom"/>
    <property type="match status" value="1"/>
</dbReference>